<evidence type="ECO:0000313" key="2">
    <source>
        <dbReference type="EMBL" id="EJX03704.1"/>
    </source>
</evidence>
<gene>
    <name evidence="2" type="ORF">EVA_08190</name>
</gene>
<name>J9GA29_9ZZZZ</name>
<organism evidence="2">
    <name type="scientific">gut metagenome</name>
    <dbReference type="NCBI Taxonomy" id="749906"/>
    <lineage>
        <taxon>unclassified sequences</taxon>
        <taxon>metagenomes</taxon>
        <taxon>organismal metagenomes</taxon>
    </lineage>
</organism>
<protein>
    <submittedName>
        <fullName evidence="2">Uncharacterized protein</fullName>
    </submittedName>
</protein>
<evidence type="ECO:0000256" key="1">
    <source>
        <dbReference type="SAM" id="MobiDB-lite"/>
    </source>
</evidence>
<accession>J9GA29</accession>
<feature type="region of interest" description="Disordered" evidence="1">
    <location>
        <begin position="1"/>
        <end position="26"/>
    </location>
</feature>
<comment type="caution">
    <text evidence="2">The sequence shown here is derived from an EMBL/GenBank/DDBJ whole genome shotgun (WGS) entry which is preliminary data.</text>
</comment>
<feature type="compositionally biased region" description="Polar residues" evidence="1">
    <location>
        <begin position="10"/>
        <end position="26"/>
    </location>
</feature>
<dbReference type="EMBL" id="AMCI01002071">
    <property type="protein sequence ID" value="EJX03704.1"/>
    <property type="molecule type" value="Genomic_DNA"/>
</dbReference>
<reference evidence="2" key="1">
    <citation type="journal article" date="2012" name="PLoS ONE">
        <title>Gene sets for utilization of primary and secondary nutrition supplies in the distal gut of endangered iberian lynx.</title>
        <authorList>
            <person name="Alcaide M."/>
            <person name="Messina E."/>
            <person name="Richter M."/>
            <person name="Bargiela R."/>
            <person name="Peplies J."/>
            <person name="Huws S.A."/>
            <person name="Newbold C.J."/>
            <person name="Golyshin P.N."/>
            <person name="Simon M.A."/>
            <person name="Lopez G."/>
            <person name="Yakimov M.M."/>
            <person name="Ferrer M."/>
        </authorList>
    </citation>
    <scope>NUCLEOTIDE SEQUENCE</scope>
</reference>
<dbReference type="AlphaFoldDB" id="J9GA29"/>
<sequence length="265" mass="29786">MKYPLMDISQLPQSQDGESQPAANGFPMSNQMTAYVGYGKKEGTLNLTATEPTGNPSTPSKQIHQIPIFRTLGKVSVVAYLQDSITTDKILIEQLNLFNYNRDGLFVPQWQQPNCWNAETGEWNPQSQFDLTAMSTFEKQVGVTPFPLIKSPVVIDSVGSDRSQSITSFYLCQNSFGDKLQADMQPGVQDALGNRTTKMEVKLSDGRISEVVLPYLRRNDHLTIRLKITKYSIKVDFLKWNEHTVTPEWDDSVIPPKDNGNESHP</sequence>
<proteinExistence type="predicted"/>